<dbReference type="InterPro" id="IPR046338">
    <property type="entry name" value="GAIN_dom_sf"/>
</dbReference>
<dbReference type="Pfam" id="PF01825">
    <property type="entry name" value="GPS"/>
    <property type="match status" value="1"/>
</dbReference>
<dbReference type="SMART" id="SM00239">
    <property type="entry name" value="C2"/>
    <property type="match status" value="1"/>
</dbReference>
<dbReference type="Gene3D" id="1.20.1070.10">
    <property type="entry name" value="Rhodopsin 7-helix transmembrane proteins"/>
    <property type="match status" value="1"/>
</dbReference>
<dbReference type="Gene3D" id="1.20.5.2440">
    <property type="match status" value="1"/>
</dbReference>
<dbReference type="Pfam" id="PF00168">
    <property type="entry name" value="C2"/>
    <property type="match status" value="1"/>
</dbReference>
<dbReference type="Pfam" id="PF26588">
    <property type="entry name" value="GAIN_ADGRA3"/>
    <property type="match status" value="1"/>
</dbReference>
<evidence type="ECO:0000256" key="2">
    <source>
        <dbReference type="ARBA" id="ARBA00007343"/>
    </source>
</evidence>
<dbReference type="InterPro" id="IPR001611">
    <property type="entry name" value="Leu-rich_rpt"/>
</dbReference>
<keyword evidence="7" id="KW-0677">Repeat</keyword>
<dbReference type="PANTHER" id="PTHR45930:SF1">
    <property type="entry name" value="ADHESION G PROTEIN-COUPLED RECEPTOR A2"/>
    <property type="match status" value="1"/>
</dbReference>
<dbReference type="SUPFAM" id="SSF49562">
    <property type="entry name" value="C2 domain (Calcium/lipid-binding domain, CaLB)"/>
    <property type="match status" value="1"/>
</dbReference>
<feature type="region of interest" description="Disordered" evidence="17">
    <location>
        <begin position="1710"/>
        <end position="1806"/>
    </location>
</feature>
<evidence type="ECO:0008006" key="28">
    <source>
        <dbReference type="Google" id="ProtNLM"/>
    </source>
</evidence>
<dbReference type="GO" id="GO:0007417">
    <property type="term" value="P:central nervous system development"/>
    <property type="evidence" value="ECO:0007669"/>
    <property type="project" value="TreeGrafter"/>
</dbReference>
<dbReference type="InterPro" id="IPR036179">
    <property type="entry name" value="Ig-like_dom_sf"/>
</dbReference>
<evidence type="ECO:0000259" key="25">
    <source>
        <dbReference type="PROSITE" id="PS51511"/>
    </source>
</evidence>
<evidence type="ECO:0000256" key="4">
    <source>
        <dbReference type="ARBA" id="ARBA00022614"/>
    </source>
</evidence>
<evidence type="ECO:0000259" key="22">
    <source>
        <dbReference type="PROSITE" id="PS50227"/>
    </source>
</evidence>
<dbReference type="PROSITE" id="PS50835">
    <property type="entry name" value="IG_LIKE"/>
    <property type="match status" value="1"/>
</dbReference>
<dbReference type="Pfam" id="PF00002">
    <property type="entry name" value="7tm_2"/>
    <property type="match status" value="1"/>
</dbReference>
<feature type="signal peptide" evidence="19">
    <location>
        <begin position="1"/>
        <end position="40"/>
    </location>
</feature>
<feature type="transmembrane region" description="Helical" evidence="18">
    <location>
        <begin position="995"/>
        <end position="1018"/>
    </location>
</feature>
<dbReference type="SMART" id="SM00082">
    <property type="entry name" value="LRRCT"/>
    <property type="match status" value="1"/>
</dbReference>
<keyword evidence="4" id="KW-0433">Leucine-rich repeat</keyword>
<dbReference type="Gene3D" id="2.60.40.10">
    <property type="entry name" value="Immunoglobulins"/>
    <property type="match status" value="1"/>
</dbReference>
<dbReference type="Gene3D" id="2.60.220.50">
    <property type="match status" value="1"/>
</dbReference>
<evidence type="ECO:0000256" key="18">
    <source>
        <dbReference type="SAM" id="Phobius"/>
    </source>
</evidence>
<dbReference type="GO" id="GO:0002040">
    <property type="term" value="P:sprouting angiogenesis"/>
    <property type="evidence" value="ECO:0007669"/>
    <property type="project" value="TreeGrafter"/>
</dbReference>
<dbReference type="SMART" id="SM00409">
    <property type="entry name" value="IG"/>
    <property type="match status" value="1"/>
</dbReference>
<keyword evidence="13" id="KW-0675">Receptor</keyword>
<feature type="region of interest" description="Disordered" evidence="17">
    <location>
        <begin position="1961"/>
        <end position="1994"/>
    </location>
</feature>
<comment type="similarity">
    <text evidence="2">Belongs to the G-protein coupled receptor 2 family. Adhesion G-protein coupled receptor (ADGR) subfamily.</text>
</comment>
<dbReference type="SUPFAM" id="SSF111418">
    <property type="entry name" value="Hormone receptor domain"/>
    <property type="match status" value="1"/>
</dbReference>
<feature type="transmembrane region" description="Helical" evidence="18">
    <location>
        <begin position="830"/>
        <end position="851"/>
    </location>
</feature>
<keyword evidence="14" id="KW-0325">Glycoprotein</keyword>
<feature type="compositionally biased region" description="Low complexity" evidence="17">
    <location>
        <begin position="1104"/>
        <end position="1121"/>
    </location>
</feature>
<feature type="domain" description="FIP-RBD" evidence="25">
    <location>
        <begin position="2011"/>
        <end position="2073"/>
    </location>
</feature>
<name>A0AAV2MRZ8_KNICA</name>
<dbReference type="PANTHER" id="PTHR45930">
    <property type="entry name" value="G-PROTEIN COUPLED RECEPTOR 124-LIKE PROTEIN"/>
    <property type="match status" value="1"/>
</dbReference>
<keyword evidence="8" id="KW-0653">Protein transport</keyword>
<dbReference type="PROSITE" id="PS51511">
    <property type="entry name" value="FIP_RBD"/>
    <property type="match status" value="1"/>
</dbReference>
<evidence type="ECO:0000256" key="16">
    <source>
        <dbReference type="ARBA" id="ARBA00023319"/>
    </source>
</evidence>
<evidence type="ECO:0000256" key="15">
    <source>
        <dbReference type="ARBA" id="ARBA00023224"/>
    </source>
</evidence>
<feature type="domain" description="C2" evidence="20">
    <location>
        <begin position="1359"/>
        <end position="1484"/>
    </location>
</feature>
<feature type="region of interest" description="Disordered" evidence="17">
    <location>
        <begin position="1230"/>
        <end position="1278"/>
    </location>
</feature>
<dbReference type="PROSITE" id="PS50221">
    <property type="entry name" value="GAIN_B"/>
    <property type="match status" value="1"/>
</dbReference>
<evidence type="ECO:0000259" key="20">
    <source>
        <dbReference type="PROSITE" id="PS50004"/>
    </source>
</evidence>
<feature type="domain" description="G-protein coupled receptors family 2 profile 1" evidence="22">
    <location>
        <begin position="334"/>
        <end position="428"/>
    </location>
</feature>
<feature type="transmembrane region" description="Helical" evidence="18">
    <location>
        <begin position="795"/>
        <end position="818"/>
    </location>
</feature>
<evidence type="ECO:0000256" key="14">
    <source>
        <dbReference type="ARBA" id="ARBA00023180"/>
    </source>
</evidence>
<evidence type="ECO:0000256" key="17">
    <source>
        <dbReference type="SAM" id="MobiDB-lite"/>
    </source>
</evidence>
<dbReference type="PROSITE" id="PS50227">
    <property type="entry name" value="G_PROTEIN_RECEP_F2_3"/>
    <property type="match status" value="1"/>
</dbReference>
<dbReference type="InterPro" id="IPR013783">
    <property type="entry name" value="Ig-like_fold"/>
</dbReference>
<dbReference type="InterPro" id="IPR017983">
    <property type="entry name" value="GPCR_2_secretin-like_CS"/>
</dbReference>
<evidence type="ECO:0000256" key="19">
    <source>
        <dbReference type="SAM" id="SignalP"/>
    </source>
</evidence>
<dbReference type="InterPro" id="IPR036445">
    <property type="entry name" value="GPCR_2_extracell_dom_sf"/>
</dbReference>
<dbReference type="Pfam" id="PF09457">
    <property type="entry name" value="RBD-FIP"/>
    <property type="match status" value="1"/>
</dbReference>
<accession>A0AAV2MRZ8</accession>
<evidence type="ECO:0000256" key="6">
    <source>
        <dbReference type="ARBA" id="ARBA00022729"/>
    </source>
</evidence>
<evidence type="ECO:0000259" key="23">
    <source>
        <dbReference type="PROSITE" id="PS50261"/>
    </source>
</evidence>
<evidence type="ECO:0000256" key="11">
    <source>
        <dbReference type="ARBA" id="ARBA00023136"/>
    </source>
</evidence>
<dbReference type="InterPro" id="IPR000832">
    <property type="entry name" value="GPCR_2_secretin-like"/>
</dbReference>
<keyword evidence="10" id="KW-0297">G-protein coupled receptor</keyword>
<dbReference type="FunFam" id="3.80.10.10:FF:000287">
    <property type="entry name" value="adhesion G protein-coupled receptor A3"/>
    <property type="match status" value="1"/>
</dbReference>
<dbReference type="FunFam" id="2.60.40.150:FF:000070">
    <property type="entry name" value="rab11 family-interacting protein 2 isoform X1"/>
    <property type="match status" value="1"/>
</dbReference>
<dbReference type="Gene3D" id="2.60.40.150">
    <property type="entry name" value="C2 domain"/>
    <property type="match status" value="1"/>
</dbReference>
<feature type="domain" description="G-protein coupled receptors family 2 profile 2" evidence="23">
    <location>
        <begin position="756"/>
        <end position="1049"/>
    </location>
</feature>
<keyword evidence="5 18" id="KW-0812">Transmembrane</keyword>
<dbReference type="InterPro" id="IPR037245">
    <property type="entry name" value="FIP-RBD_C_sf"/>
</dbReference>
<keyword evidence="27" id="KW-1185">Reference proteome</keyword>
<dbReference type="InterPro" id="IPR017981">
    <property type="entry name" value="GPCR_2-like_7TM"/>
</dbReference>
<keyword evidence="16" id="KW-0393">Immunoglobulin domain</keyword>
<dbReference type="SMART" id="SM00369">
    <property type="entry name" value="LRR_TYP"/>
    <property type="match status" value="4"/>
</dbReference>
<evidence type="ECO:0000259" key="24">
    <source>
        <dbReference type="PROSITE" id="PS50835"/>
    </source>
</evidence>
<dbReference type="InterPro" id="IPR001879">
    <property type="entry name" value="GPCR_2_extracellular_dom"/>
</dbReference>
<gene>
    <name evidence="26" type="ORF">KC01_LOCUS41942</name>
</gene>
<evidence type="ECO:0000256" key="5">
    <source>
        <dbReference type="ARBA" id="ARBA00022692"/>
    </source>
</evidence>
<proteinExistence type="inferred from homology"/>
<dbReference type="InterPro" id="IPR057244">
    <property type="entry name" value="GAIN_B"/>
</dbReference>
<comment type="subcellular location">
    <subcellularLocation>
        <location evidence="1">Membrane</location>
        <topology evidence="1">Multi-pass membrane protein</topology>
    </subcellularLocation>
</comment>
<sequence length="2078" mass="228559">MTGGGGAAEGSSSPRTMCGIPARLVLMLLLCALPLELSRSQSVCPGPIASTGGCSCTDERPKGHSVQAPGRRVSCSKEELSEPPAPGVLPNKTVTLVLSHNKIRVLRNGSFIGLTALEKLDLKHNLISTIFPGAFQGLTELRKLDLSNNRIGCLTADMFQGLTNLTKLNLSGNIISTVDAVVFQELPSLKQVNFNSDYLVCDCGMRWLPAFFRSSSVRLSDETLCAFPSSLSGKPLRGLSESQLTCDGPVELHTHSLLPSQRQVVFKGDRLPFHCTAALVDKSTSLYWLHNGRIVTLDSDLSIQLESSVVHDCTFITSELLLYDVNVEASGEWECVVVTGRGNVSRSVEIVVLENSASFCPEDKVINNRGEFRWPKTLAGITSHQYCLQLRYPSLSVEGGMEQKKASRYCDRSGRWLEGNYSSCHYTNGITRVLHTFILRPINASNAVTMAHQIRTYTQEAAGFTDSVDVLYVAQLMDKFMEYVVQLRELSELLVEMGSNLMQVDDQILALAQKEKKACSSIVYSLETLAWPQLHSHAQDLSMGSRNIVMEAHLIRPAHFTGITCIVYQRREVSVENIGVDTTEGSQENPLRFRCITGAHNTSLNNFPLKNSMALASVTIPPTLFPPDAPDDCKLQFIAFRTGSFFPVSGNSSSTGEHARRRIVNTPVIFVGLDGCKMWNHSEAIRVSLRHLSPGTDAIPAHWTWTELRRQAGWSQEGCHLLQTDSSTSTMQCSLLSNYAVLQEVPDFPNSASLSVTVLHPVVYACTAVLLLCLFTIIITHILHHSSIQISRKSWHTLLNTCFHIAMTTAIYAGGVGLTSYPVVCQAVGIALHYSSLSTLLWIGVSARVIFKETLWRLPRHHDGETTAPPTQRPMLRFYLIAGGVPLIICGITAAVNVNNYGDNSPYCWLVWRPSLGSFFVPASLVVFVTWIYFLCTVFRLRQRVTKECTGTTLSSPVTESQPALAGSTSLLSTDSAVGPIILVVEDQYSLKTQFTVLVTTHFLFVLLWSCGAMAVWLTGNTGLLFSCLYSVSAIVLGVMLTVHHCFRRQDVQAAWQGCCPGYQRAHASSTYTHTCTTGSGVHTSEQGSQIFINCHPPVDLHHSSSARSSSTPSGISSVGPGPCKLTNLLQVTQDTSNNTTRPVANVSTSTDNMSKHANNIAPSVTSAPVHPQRRKITSRKQANSQYHHRGEGRAHYRHKALRTAATGGSLGTLGPPGMDLLNSSHVVHKQASENGSIHHSLTESHGCPLTNGKRHDSVPTSFSEGSDGGSSGSRKPFALLPSAASRATYSNQRRCASRDNVKLAAVGERDGKRCSYPLNCLPTAVPATANGTLKNCVFELEQDMSGTEHSHSSGMKMVSGTVLHGARRRAYCDTDLRFLIQDFKHAKDLRAKGKNGTNDAYAIIQVAKDKFSTTVAEKSVSPVWKEEATFDLPLFHPGNADRCTLYIIVMHKAHVGLDKFLGQAVVNLLELHDDKGRKRTDWFKLVDKASKEDKARGQVLIDIQFMRNNISASMLDLSMQDKPRSRISKIKDKVRGKKKDGFSDSASAIVPSVSQVLTDSEGEGDSASLSQSPGVKKKSKFKTLFAPKSNLQRNVSQSMSTLGTLPEKNSSLSSSRSSGLNVDSPDVKKKFKFLGHKRTGSSDSKVSQGPFSLLSRSKQSDLNNLCINGSHVYAEEAEAKTGSTMSLNSSGHGSVEDIRKQHFDIPVDVPVDVPTHSSSQFTDRALLDKQRHQEEQRRIVEAKRQEEEDRRRIDALRLQQEEERRYQEEQERKRQQLEDDARRRKLREEEEMMKNKEEEQRRAEEVQKQELLKAEEQKKQEEASMSERLTSLFGMIRKKEEKKEVLVVPELNEKLPESMMKTEDQLVSQQSINPFVEVSLSTNDSSIPESKAKSSTPIPSAMVFLNRTAKVKPREDPYPVTSTAPFDPLPVVVEEPAPSGLIGSKAPIRAWVSPSEVQPVSVQTSSGGGLALSQRRPHPVKPLNPVDTHQPSSTPAITEITVQDIAPSKFKVSGSSETGPFTQLTQGELITLVVKQQADLSKKDAKIAELEEYIDNLLVRVIEEKPSILHSLEAKPQ</sequence>
<dbReference type="EMBL" id="OZ035831">
    <property type="protein sequence ID" value="CAL1616119.1"/>
    <property type="molecule type" value="Genomic_DNA"/>
</dbReference>
<dbReference type="PROSITE" id="PS50261">
    <property type="entry name" value="G_PROTEIN_RECEP_F2_4"/>
    <property type="match status" value="1"/>
</dbReference>
<dbReference type="InterPro" id="IPR051963">
    <property type="entry name" value="Adhesion_GPCR_A"/>
</dbReference>
<dbReference type="PROSITE" id="PS51450">
    <property type="entry name" value="LRR"/>
    <property type="match status" value="2"/>
</dbReference>
<dbReference type="GO" id="GO:0090263">
    <property type="term" value="P:positive regulation of canonical Wnt signaling pathway"/>
    <property type="evidence" value="ECO:0007669"/>
    <property type="project" value="TreeGrafter"/>
</dbReference>
<evidence type="ECO:0000256" key="13">
    <source>
        <dbReference type="ARBA" id="ARBA00023170"/>
    </source>
</evidence>
<dbReference type="GO" id="GO:1990909">
    <property type="term" value="C:Wnt signalosome"/>
    <property type="evidence" value="ECO:0007669"/>
    <property type="project" value="TreeGrafter"/>
</dbReference>
<evidence type="ECO:0000256" key="12">
    <source>
        <dbReference type="ARBA" id="ARBA00023157"/>
    </source>
</evidence>
<dbReference type="InterPro" id="IPR000203">
    <property type="entry name" value="GPS"/>
</dbReference>
<dbReference type="InterPro" id="IPR032675">
    <property type="entry name" value="LRR_dom_sf"/>
</dbReference>
<dbReference type="SUPFAM" id="SSF144270">
    <property type="entry name" value="Eferin C-derminal domain-like"/>
    <property type="match status" value="1"/>
</dbReference>
<keyword evidence="12" id="KW-1015">Disulfide bond</keyword>
<feature type="region of interest" description="Disordered" evidence="17">
    <location>
        <begin position="1102"/>
        <end position="1121"/>
    </location>
</feature>
<dbReference type="InterPro" id="IPR003591">
    <property type="entry name" value="Leu-rich_rpt_typical-subtyp"/>
</dbReference>
<dbReference type="InterPro" id="IPR007110">
    <property type="entry name" value="Ig-like_dom"/>
</dbReference>
<dbReference type="InterPro" id="IPR058808">
    <property type="entry name" value="GAIN_ADGRA2/3"/>
</dbReference>
<dbReference type="InterPro" id="IPR003599">
    <property type="entry name" value="Ig_sub"/>
</dbReference>
<dbReference type="InterPro" id="IPR019018">
    <property type="entry name" value="Rab-bd_FIP-RBD"/>
</dbReference>
<feature type="region of interest" description="Disordered" evidence="17">
    <location>
        <begin position="1160"/>
        <end position="1196"/>
    </location>
</feature>
<feature type="transmembrane region" description="Helical" evidence="18">
    <location>
        <begin position="762"/>
        <end position="783"/>
    </location>
</feature>
<dbReference type="InterPro" id="IPR035892">
    <property type="entry name" value="C2_domain_sf"/>
</dbReference>
<evidence type="ECO:0000256" key="7">
    <source>
        <dbReference type="ARBA" id="ARBA00022737"/>
    </source>
</evidence>
<dbReference type="GO" id="GO:0007166">
    <property type="term" value="P:cell surface receptor signaling pathway"/>
    <property type="evidence" value="ECO:0007669"/>
    <property type="project" value="InterPro"/>
</dbReference>
<evidence type="ECO:0000256" key="10">
    <source>
        <dbReference type="ARBA" id="ARBA00023040"/>
    </source>
</evidence>
<dbReference type="PROSITE" id="PS50004">
    <property type="entry name" value="C2"/>
    <property type="match status" value="1"/>
</dbReference>
<evidence type="ECO:0000313" key="26">
    <source>
        <dbReference type="EMBL" id="CAL1616119.1"/>
    </source>
</evidence>
<protein>
    <recommendedName>
        <fullName evidence="28">Adhesion G protein-coupled receptor A2</fullName>
    </recommendedName>
</protein>
<keyword evidence="15" id="KW-0807">Transducer</keyword>
<dbReference type="GO" id="GO:0015031">
    <property type="term" value="P:protein transport"/>
    <property type="evidence" value="ECO:0007669"/>
    <property type="project" value="UniProtKB-KW"/>
</dbReference>
<keyword evidence="11 18" id="KW-0472">Membrane</keyword>
<dbReference type="GO" id="GO:0005886">
    <property type="term" value="C:plasma membrane"/>
    <property type="evidence" value="ECO:0007669"/>
    <property type="project" value="TreeGrafter"/>
</dbReference>
<dbReference type="SUPFAM" id="SSF52058">
    <property type="entry name" value="L domain-like"/>
    <property type="match status" value="1"/>
</dbReference>
<dbReference type="SUPFAM" id="SSF48726">
    <property type="entry name" value="Immunoglobulin"/>
    <property type="match status" value="1"/>
</dbReference>
<feature type="domain" description="GAIN-B" evidence="21">
    <location>
        <begin position="593"/>
        <end position="749"/>
    </location>
</feature>
<keyword evidence="6 19" id="KW-0732">Signal</keyword>
<dbReference type="Proteomes" id="UP001497482">
    <property type="component" value="Chromosome 9"/>
</dbReference>
<dbReference type="InterPro" id="IPR000008">
    <property type="entry name" value="C2_dom"/>
</dbReference>
<feature type="region of interest" description="Disordered" evidence="17">
    <location>
        <begin position="1593"/>
        <end position="1624"/>
    </location>
</feature>
<feature type="compositionally biased region" description="Polar residues" evidence="17">
    <location>
        <begin position="1593"/>
        <end position="1610"/>
    </location>
</feature>
<dbReference type="PROSITE" id="PS00650">
    <property type="entry name" value="G_PROTEIN_RECEP_F2_2"/>
    <property type="match status" value="1"/>
</dbReference>
<dbReference type="Gene3D" id="3.80.10.10">
    <property type="entry name" value="Ribonuclease Inhibitor"/>
    <property type="match status" value="2"/>
</dbReference>
<feature type="chain" id="PRO_5043550743" description="Adhesion G protein-coupled receptor A2" evidence="19">
    <location>
        <begin position="41"/>
        <end position="2078"/>
    </location>
</feature>
<dbReference type="InterPro" id="IPR000483">
    <property type="entry name" value="Cys-rich_flank_reg_C"/>
</dbReference>
<dbReference type="Pfam" id="PF13855">
    <property type="entry name" value="LRR_8"/>
    <property type="match status" value="1"/>
</dbReference>
<feature type="transmembrane region" description="Helical" evidence="18">
    <location>
        <begin position="916"/>
        <end position="936"/>
    </location>
</feature>
<evidence type="ECO:0000256" key="9">
    <source>
        <dbReference type="ARBA" id="ARBA00022989"/>
    </source>
</evidence>
<dbReference type="GO" id="GO:0004930">
    <property type="term" value="F:G protein-coupled receptor activity"/>
    <property type="evidence" value="ECO:0007669"/>
    <property type="project" value="UniProtKB-KW"/>
</dbReference>
<reference evidence="26 27" key="1">
    <citation type="submission" date="2024-04" db="EMBL/GenBank/DDBJ databases">
        <authorList>
            <person name="Waldvogel A.-M."/>
            <person name="Schoenle A."/>
        </authorList>
    </citation>
    <scope>NUCLEOTIDE SEQUENCE [LARGE SCALE GENOMIC DNA]</scope>
</reference>
<evidence type="ECO:0000256" key="1">
    <source>
        <dbReference type="ARBA" id="ARBA00004141"/>
    </source>
</evidence>
<organism evidence="26 27">
    <name type="scientific">Knipowitschia caucasica</name>
    <name type="common">Caucasian dwarf goby</name>
    <name type="synonym">Pomatoschistus caucasicus</name>
    <dbReference type="NCBI Taxonomy" id="637954"/>
    <lineage>
        <taxon>Eukaryota</taxon>
        <taxon>Metazoa</taxon>
        <taxon>Chordata</taxon>
        <taxon>Craniata</taxon>
        <taxon>Vertebrata</taxon>
        <taxon>Euteleostomi</taxon>
        <taxon>Actinopterygii</taxon>
        <taxon>Neopterygii</taxon>
        <taxon>Teleostei</taxon>
        <taxon>Neoteleostei</taxon>
        <taxon>Acanthomorphata</taxon>
        <taxon>Gobiaria</taxon>
        <taxon>Gobiiformes</taxon>
        <taxon>Gobioidei</taxon>
        <taxon>Gobiidae</taxon>
        <taxon>Gobiinae</taxon>
        <taxon>Knipowitschia</taxon>
    </lineage>
</organism>
<evidence type="ECO:0000313" key="27">
    <source>
        <dbReference type="Proteomes" id="UP001497482"/>
    </source>
</evidence>
<feature type="transmembrane region" description="Helical" evidence="18">
    <location>
        <begin position="878"/>
        <end position="896"/>
    </location>
</feature>
<feature type="compositionally biased region" description="Basic and acidic residues" evidence="17">
    <location>
        <begin position="1726"/>
        <end position="1806"/>
    </location>
</feature>
<keyword evidence="3" id="KW-0813">Transport</keyword>
<feature type="domain" description="Ig-like" evidence="24">
    <location>
        <begin position="249"/>
        <end position="351"/>
    </location>
</feature>
<evidence type="ECO:0000256" key="8">
    <source>
        <dbReference type="ARBA" id="ARBA00022927"/>
    </source>
</evidence>
<dbReference type="Gene3D" id="4.10.1240.10">
    <property type="entry name" value="GPCR, family 2, extracellular hormone receptor domain"/>
    <property type="match status" value="1"/>
</dbReference>
<evidence type="ECO:0000256" key="3">
    <source>
        <dbReference type="ARBA" id="ARBA00022448"/>
    </source>
</evidence>
<keyword evidence="9 18" id="KW-1133">Transmembrane helix</keyword>
<evidence type="ECO:0000259" key="21">
    <source>
        <dbReference type="PROSITE" id="PS50221"/>
    </source>
</evidence>